<evidence type="ECO:0000259" key="3">
    <source>
        <dbReference type="PROSITE" id="PS50157"/>
    </source>
</evidence>
<keyword evidence="5" id="KW-1185">Reference proteome</keyword>
<feature type="domain" description="C2H2-type" evidence="3">
    <location>
        <begin position="71"/>
        <end position="91"/>
    </location>
</feature>
<dbReference type="PROSITE" id="PS50157">
    <property type="entry name" value="ZINC_FINGER_C2H2_2"/>
    <property type="match status" value="2"/>
</dbReference>
<dbReference type="EMBL" id="JAODUO010000942">
    <property type="protein sequence ID" value="KAK2172669.1"/>
    <property type="molecule type" value="Genomic_DNA"/>
</dbReference>
<dbReference type="SMART" id="SM00355">
    <property type="entry name" value="ZnF_C2H2"/>
    <property type="match status" value="2"/>
</dbReference>
<feature type="region of interest" description="Disordered" evidence="2">
    <location>
        <begin position="100"/>
        <end position="123"/>
    </location>
</feature>
<dbReference type="AlphaFoldDB" id="A0AAD9KJC9"/>
<evidence type="ECO:0000313" key="5">
    <source>
        <dbReference type="Proteomes" id="UP001209878"/>
    </source>
</evidence>
<organism evidence="4 5">
    <name type="scientific">Ridgeia piscesae</name>
    <name type="common">Tubeworm</name>
    <dbReference type="NCBI Taxonomy" id="27915"/>
    <lineage>
        <taxon>Eukaryota</taxon>
        <taxon>Metazoa</taxon>
        <taxon>Spiralia</taxon>
        <taxon>Lophotrochozoa</taxon>
        <taxon>Annelida</taxon>
        <taxon>Polychaeta</taxon>
        <taxon>Sedentaria</taxon>
        <taxon>Canalipalpata</taxon>
        <taxon>Sabellida</taxon>
        <taxon>Siboglinidae</taxon>
        <taxon>Ridgeia</taxon>
    </lineage>
</organism>
<protein>
    <recommendedName>
        <fullName evidence="3">C2H2-type domain-containing protein</fullName>
    </recommendedName>
</protein>
<name>A0AAD9KJC9_RIDPI</name>
<dbReference type="InterPro" id="IPR013087">
    <property type="entry name" value="Znf_C2H2_type"/>
</dbReference>
<comment type="caution">
    <text evidence="4">The sequence shown here is derived from an EMBL/GenBank/DDBJ whole genome shotgun (WGS) entry which is preliminary data.</text>
</comment>
<keyword evidence="1" id="KW-0863">Zinc-finger</keyword>
<accession>A0AAD9KJC9</accession>
<proteinExistence type="predicted"/>
<dbReference type="Proteomes" id="UP001209878">
    <property type="component" value="Unassembled WGS sequence"/>
</dbReference>
<sequence length="152" mass="16125">MQQTGSVRPQHTPVGSRVPSFSSGATWTESFADPGHGGSADFTCKLCLKCFKCQQNLDDHVNGKHLDSKRFKCRMCGKAFKWRSLLSGHRKKCTLAAAASGQAAARQPQPTSVPSGPASNQCEPFSVLAGNQSQSEPFAVSSGLASNLAEPD</sequence>
<evidence type="ECO:0000256" key="2">
    <source>
        <dbReference type="SAM" id="MobiDB-lite"/>
    </source>
</evidence>
<feature type="region of interest" description="Disordered" evidence="2">
    <location>
        <begin position="1"/>
        <end position="22"/>
    </location>
</feature>
<dbReference type="Gene3D" id="3.30.160.60">
    <property type="entry name" value="Classic Zinc Finger"/>
    <property type="match status" value="1"/>
</dbReference>
<dbReference type="PROSITE" id="PS00028">
    <property type="entry name" value="ZINC_FINGER_C2H2_1"/>
    <property type="match status" value="1"/>
</dbReference>
<gene>
    <name evidence="4" type="ORF">NP493_942g00026</name>
</gene>
<keyword evidence="1" id="KW-0862">Zinc</keyword>
<reference evidence="4" key="1">
    <citation type="journal article" date="2023" name="Mol. Biol. Evol.">
        <title>Third-Generation Sequencing Reveals the Adaptive Role of the Epigenome in Three Deep-Sea Polychaetes.</title>
        <authorList>
            <person name="Perez M."/>
            <person name="Aroh O."/>
            <person name="Sun Y."/>
            <person name="Lan Y."/>
            <person name="Juniper S.K."/>
            <person name="Young C.R."/>
            <person name="Angers B."/>
            <person name="Qian P.Y."/>
        </authorList>
    </citation>
    <scope>NUCLEOTIDE SEQUENCE</scope>
    <source>
        <strain evidence="4">R07B-5</strain>
    </source>
</reference>
<dbReference type="SUPFAM" id="SSF57667">
    <property type="entry name" value="beta-beta-alpha zinc fingers"/>
    <property type="match status" value="1"/>
</dbReference>
<keyword evidence="1" id="KW-0479">Metal-binding</keyword>
<evidence type="ECO:0000256" key="1">
    <source>
        <dbReference type="PROSITE-ProRule" id="PRU00042"/>
    </source>
</evidence>
<feature type="compositionally biased region" description="Polar residues" evidence="2">
    <location>
        <begin position="108"/>
        <end position="123"/>
    </location>
</feature>
<evidence type="ECO:0000313" key="4">
    <source>
        <dbReference type="EMBL" id="KAK2172669.1"/>
    </source>
</evidence>
<dbReference type="GO" id="GO:0008270">
    <property type="term" value="F:zinc ion binding"/>
    <property type="evidence" value="ECO:0007669"/>
    <property type="project" value="UniProtKB-KW"/>
</dbReference>
<dbReference type="Pfam" id="PF12874">
    <property type="entry name" value="zf-met"/>
    <property type="match status" value="1"/>
</dbReference>
<feature type="domain" description="C2H2-type" evidence="3">
    <location>
        <begin position="42"/>
        <end position="70"/>
    </location>
</feature>
<dbReference type="InterPro" id="IPR036236">
    <property type="entry name" value="Znf_C2H2_sf"/>
</dbReference>